<gene>
    <name evidence="1" type="ORF">KZJ38_01840</name>
</gene>
<reference evidence="1 2" key="1">
    <citation type="submission" date="2021-07" db="EMBL/GenBank/DDBJ databases">
        <title>Paraburkholderia edwinii protects Aspergillus sp. from phenazines by acting as a toxin sponge.</title>
        <authorList>
            <person name="Dahlstrom K.M."/>
            <person name="Newman D.K."/>
        </authorList>
    </citation>
    <scope>NUCLEOTIDE SEQUENCE [LARGE SCALE GENOMIC DNA]</scope>
    <source>
        <strain evidence="1 2">Pe01</strain>
    </source>
</reference>
<proteinExistence type="predicted"/>
<evidence type="ECO:0000313" key="1">
    <source>
        <dbReference type="EMBL" id="QYD69158.1"/>
    </source>
</evidence>
<dbReference type="EMBL" id="CP080095">
    <property type="protein sequence ID" value="QYD69158.1"/>
    <property type="molecule type" value="Genomic_DNA"/>
</dbReference>
<sequence>MKFDNPLEPVYRAFLVASDCFSLAERTMQIQHEELIQSTRFHGVATSEIYIALEGAEKQVADLAILALFATFERFVIEHLQTANQLLATGYPYRYSTRLAQKFRSEVEYWKFDEVLNLFKGEVDANLIGQVKQIKQYRDWIAHQNPDKANPRRVTPERVFEVLTSVIEQIRLTHTPPTLEQPVDTDTTAALV</sequence>
<dbReference type="RefSeq" id="WP_219798528.1">
    <property type="nucleotide sequence ID" value="NZ_CP080095.1"/>
</dbReference>
<accession>A0ABX8UQE1</accession>
<evidence type="ECO:0008006" key="3">
    <source>
        <dbReference type="Google" id="ProtNLM"/>
    </source>
</evidence>
<protein>
    <recommendedName>
        <fullName evidence="3">RiboL-PSP-HEPN domain-containing protein</fullName>
    </recommendedName>
</protein>
<evidence type="ECO:0000313" key="2">
    <source>
        <dbReference type="Proteomes" id="UP000826462"/>
    </source>
</evidence>
<organism evidence="1 2">
    <name type="scientific">Paraburkholderia edwinii</name>
    <dbReference type="NCBI Taxonomy" id="2861782"/>
    <lineage>
        <taxon>Bacteria</taxon>
        <taxon>Pseudomonadati</taxon>
        <taxon>Pseudomonadota</taxon>
        <taxon>Betaproteobacteria</taxon>
        <taxon>Burkholderiales</taxon>
        <taxon>Burkholderiaceae</taxon>
        <taxon>Paraburkholderia</taxon>
    </lineage>
</organism>
<dbReference type="Proteomes" id="UP000826462">
    <property type="component" value="Chromosome 1"/>
</dbReference>
<keyword evidence="2" id="KW-1185">Reference proteome</keyword>
<name>A0ABX8UQE1_9BURK</name>